<dbReference type="AlphaFoldDB" id="A0AAV0X734"/>
<dbReference type="Proteomes" id="UP001160148">
    <property type="component" value="Unassembled WGS sequence"/>
</dbReference>
<accession>A0AAV0X734</accession>
<proteinExistence type="predicted"/>
<gene>
    <name evidence="2" type="ORF">MEUPH1_LOCUS19006</name>
</gene>
<evidence type="ECO:0000313" key="2">
    <source>
        <dbReference type="EMBL" id="CAI6364140.1"/>
    </source>
</evidence>
<organism evidence="2 3">
    <name type="scientific">Macrosiphum euphorbiae</name>
    <name type="common">potato aphid</name>
    <dbReference type="NCBI Taxonomy" id="13131"/>
    <lineage>
        <taxon>Eukaryota</taxon>
        <taxon>Metazoa</taxon>
        <taxon>Ecdysozoa</taxon>
        <taxon>Arthropoda</taxon>
        <taxon>Hexapoda</taxon>
        <taxon>Insecta</taxon>
        <taxon>Pterygota</taxon>
        <taxon>Neoptera</taxon>
        <taxon>Paraneoptera</taxon>
        <taxon>Hemiptera</taxon>
        <taxon>Sternorrhyncha</taxon>
        <taxon>Aphidomorpha</taxon>
        <taxon>Aphidoidea</taxon>
        <taxon>Aphididae</taxon>
        <taxon>Macrosiphini</taxon>
        <taxon>Macrosiphum</taxon>
    </lineage>
</organism>
<keyword evidence="1" id="KW-0812">Transmembrane</keyword>
<evidence type="ECO:0000256" key="1">
    <source>
        <dbReference type="SAM" id="Phobius"/>
    </source>
</evidence>
<protein>
    <submittedName>
        <fullName evidence="2">Uncharacterized protein</fullName>
    </submittedName>
</protein>
<keyword evidence="1" id="KW-0472">Membrane</keyword>
<comment type="caution">
    <text evidence="2">The sequence shown here is derived from an EMBL/GenBank/DDBJ whole genome shotgun (WGS) entry which is preliminary data.</text>
</comment>
<dbReference type="EMBL" id="CARXXK010000003">
    <property type="protein sequence ID" value="CAI6364140.1"/>
    <property type="molecule type" value="Genomic_DNA"/>
</dbReference>
<evidence type="ECO:0000313" key="3">
    <source>
        <dbReference type="Proteomes" id="UP001160148"/>
    </source>
</evidence>
<sequence length="87" mass="10645">MADGEKLRRKMIFPYTFTSKVVQFPFKLHLNKHWMFPWFIGATVIVSPIFYLLQKAANSEANVKLWAEKRRKEEEHYKHKWDQTRLY</sequence>
<reference evidence="2 3" key="1">
    <citation type="submission" date="2023-01" db="EMBL/GenBank/DDBJ databases">
        <authorList>
            <person name="Whitehead M."/>
        </authorList>
    </citation>
    <scope>NUCLEOTIDE SEQUENCE [LARGE SCALE GENOMIC DNA]</scope>
</reference>
<keyword evidence="1" id="KW-1133">Transmembrane helix</keyword>
<feature type="transmembrane region" description="Helical" evidence="1">
    <location>
        <begin position="34"/>
        <end position="53"/>
    </location>
</feature>
<name>A0AAV0X734_9HEMI</name>
<keyword evidence="3" id="KW-1185">Reference proteome</keyword>